<dbReference type="RefSeq" id="XP_013429275.1">
    <property type="nucleotide sequence ID" value="XM_013573821.1"/>
</dbReference>
<dbReference type="AlphaFoldDB" id="A0A074WUE4"/>
<accession>A0A074WUE4</accession>
<proteinExistence type="predicted"/>
<gene>
    <name evidence="1" type="ORF">M436DRAFT_71593</name>
</gene>
<name>A0A074WUE4_9PEZI</name>
<protein>
    <submittedName>
        <fullName evidence="1">Uncharacterized protein</fullName>
    </submittedName>
</protein>
<dbReference type="EMBL" id="KL584706">
    <property type="protein sequence ID" value="KEQ75134.1"/>
    <property type="molecule type" value="Genomic_DNA"/>
</dbReference>
<dbReference type="OrthoDB" id="3932350at2759"/>
<organism evidence="1 2">
    <name type="scientific">Aureobasidium namibiae CBS 147.97</name>
    <dbReference type="NCBI Taxonomy" id="1043004"/>
    <lineage>
        <taxon>Eukaryota</taxon>
        <taxon>Fungi</taxon>
        <taxon>Dikarya</taxon>
        <taxon>Ascomycota</taxon>
        <taxon>Pezizomycotina</taxon>
        <taxon>Dothideomycetes</taxon>
        <taxon>Dothideomycetidae</taxon>
        <taxon>Dothideales</taxon>
        <taxon>Saccotheciaceae</taxon>
        <taxon>Aureobasidium</taxon>
    </lineage>
</organism>
<evidence type="ECO:0000313" key="2">
    <source>
        <dbReference type="Proteomes" id="UP000027730"/>
    </source>
</evidence>
<sequence length="178" mass="20582">MPPHRHCPVTYESTRLSMSRPLTAAERLKYRGITDSATTGLKYDELYGINTAEELIIAEMYGRRAIPSDLPATMYLFSVGRGKTAKFNDEYVKASRARQAKEEEEDATGELKRVRERYIPKTMQELHEQYLNLKIPSTEEDKEKVEVQLQEVAKDFVIWCNEMVEQGGRRKEMGLPVY</sequence>
<dbReference type="GeneID" id="25414970"/>
<dbReference type="Proteomes" id="UP000027730">
    <property type="component" value="Unassembled WGS sequence"/>
</dbReference>
<reference evidence="1 2" key="1">
    <citation type="journal article" date="2014" name="BMC Genomics">
        <title>Genome sequencing of four Aureobasidium pullulans varieties: biotechnological potential, stress tolerance, and description of new species.</title>
        <authorList>
            <person name="Gostin Ar C."/>
            <person name="Ohm R.A."/>
            <person name="Kogej T."/>
            <person name="Sonjak S."/>
            <person name="Turk M."/>
            <person name="Zajc J."/>
            <person name="Zalar P."/>
            <person name="Grube M."/>
            <person name="Sun H."/>
            <person name="Han J."/>
            <person name="Sharma A."/>
            <person name="Chiniquy J."/>
            <person name="Ngan C.Y."/>
            <person name="Lipzen A."/>
            <person name="Barry K."/>
            <person name="Grigoriev I.V."/>
            <person name="Gunde-Cimerman N."/>
        </authorList>
    </citation>
    <scope>NUCLEOTIDE SEQUENCE [LARGE SCALE GENOMIC DNA]</scope>
    <source>
        <strain evidence="1 2">CBS 147.97</strain>
    </source>
</reference>
<dbReference type="HOGENOM" id="CLU_1454118_0_0_1"/>
<keyword evidence="2" id="KW-1185">Reference proteome</keyword>
<evidence type="ECO:0000313" key="1">
    <source>
        <dbReference type="EMBL" id="KEQ75134.1"/>
    </source>
</evidence>